<dbReference type="SMART" id="SM00052">
    <property type="entry name" value="EAL"/>
    <property type="match status" value="1"/>
</dbReference>
<dbReference type="Pfam" id="PF00563">
    <property type="entry name" value="EAL"/>
    <property type="match status" value="1"/>
</dbReference>
<evidence type="ECO:0000313" key="3">
    <source>
        <dbReference type="Proteomes" id="UP001165580"/>
    </source>
</evidence>
<protein>
    <submittedName>
        <fullName evidence="2">EAL domain-containing protein</fullName>
    </submittedName>
</protein>
<dbReference type="InterPro" id="IPR035919">
    <property type="entry name" value="EAL_sf"/>
</dbReference>
<dbReference type="InterPro" id="IPR019278">
    <property type="entry name" value="DICT_dom"/>
</dbReference>
<organism evidence="2 3">
    <name type="scientific">Herbiconiux gentiana</name>
    <dbReference type="NCBI Taxonomy" id="2970912"/>
    <lineage>
        <taxon>Bacteria</taxon>
        <taxon>Bacillati</taxon>
        <taxon>Actinomycetota</taxon>
        <taxon>Actinomycetes</taxon>
        <taxon>Micrococcales</taxon>
        <taxon>Microbacteriaceae</taxon>
        <taxon>Herbiconiux</taxon>
    </lineage>
</organism>
<dbReference type="Pfam" id="PF10069">
    <property type="entry name" value="DICT"/>
    <property type="match status" value="1"/>
</dbReference>
<dbReference type="PROSITE" id="PS50883">
    <property type="entry name" value="EAL"/>
    <property type="match status" value="1"/>
</dbReference>
<dbReference type="PANTHER" id="PTHR33121">
    <property type="entry name" value="CYCLIC DI-GMP PHOSPHODIESTERASE PDEF"/>
    <property type="match status" value="1"/>
</dbReference>
<keyword evidence="3" id="KW-1185">Reference proteome</keyword>
<evidence type="ECO:0000259" key="1">
    <source>
        <dbReference type="PROSITE" id="PS50883"/>
    </source>
</evidence>
<accession>A0ABT2GD74</accession>
<name>A0ABT2GD74_9MICO</name>
<sequence>MGAGDVGARGIGLVGTAFQPIVEIASGRVVAHEALSRFADGGGAVAPDVAFAEAYASGRIERVDADCLERAVDAAGGLGGRDAHELFLNVEPPTLWRSELPAALRHGLPVTIEITERALARDTGRLLGAIRRLRELGHAIAVDDLGAEPATLALLPLIAPDVIKLDMALIRERPDRNAARIMTAIADYAGHSEALVLAEGIENERQELMARALGATLGQGWHYGRPRPADEAARVATSPEERTEWRAQVSRSARASARVDGSATPFELVGASVEPRRADRALLLQVSRFLEERAAAGGDSAVMLATFQRDSNVTPATRRRYEWLVDRGCLLTVFTVGEPAGLPAPAHSRVIAPDDRLAAEWDVIVLTADHAAALTAREVDPGGHPGSDYDFVLTTDRDLVTRAALALFTSD</sequence>
<proteinExistence type="predicted"/>
<comment type="caution">
    <text evidence="2">The sequence shown here is derived from an EMBL/GenBank/DDBJ whole genome shotgun (WGS) entry which is preliminary data.</text>
</comment>
<dbReference type="SUPFAM" id="SSF141868">
    <property type="entry name" value="EAL domain-like"/>
    <property type="match status" value="1"/>
</dbReference>
<dbReference type="PANTHER" id="PTHR33121:SF70">
    <property type="entry name" value="SIGNALING PROTEIN YKOW"/>
    <property type="match status" value="1"/>
</dbReference>
<dbReference type="RefSeq" id="WP_259485109.1">
    <property type="nucleotide sequence ID" value="NZ_JANTEZ010000001.1"/>
</dbReference>
<dbReference type="Gene3D" id="3.20.20.450">
    <property type="entry name" value="EAL domain"/>
    <property type="match status" value="1"/>
</dbReference>
<dbReference type="EMBL" id="JANTEZ010000001">
    <property type="protein sequence ID" value="MCS5713582.1"/>
    <property type="molecule type" value="Genomic_DNA"/>
</dbReference>
<reference evidence="2" key="1">
    <citation type="submission" date="2022-08" db="EMBL/GenBank/DDBJ databases">
        <authorList>
            <person name="Deng Y."/>
            <person name="Han X.-F."/>
            <person name="Zhang Y.-Q."/>
        </authorList>
    </citation>
    <scope>NUCLEOTIDE SEQUENCE</scope>
    <source>
        <strain evidence="2">CPCC 205716</strain>
    </source>
</reference>
<gene>
    <name evidence="2" type="ORF">NVV95_03320</name>
</gene>
<feature type="domain" description="EAL" evidence="1">
    <location>
        <begin position="1"/>
        <end position="240"/>
    </location>
</feature>
<dbReference type="Proteomes" id="UP001165580">
    <property type="component" value="Unassembled WGS sequence"/>
</dbReference>
<dbReference type="CDD" id="cd01948">
    <property type="entry name" value="EAL"/>
    <property type="match status" value="1"/>
</dbReference>
<evidence type="ECO:0000313" key="2">
    <source>
        <dbReference type="EMBL" id="MCS5713582.1"/>
    </source>
</evidence>
<dbReference type="InterPro" id="IPR001633">
    <property type="entry name" value="EAL_dom"/>
</dbReference>
<dbReference type="InterPro" id="IPR050706">
    <property type="entry name" value="Cyclic-di-GMP_PDE-like"/>
</dbReference>